<dbReference type="CDD" id="cd03801">
    <property type="entry name" value="GT4_PimA-like"/>
    <property type="match status" value="1"/>
</dbReference>
<protein>
    <submittedName>
        <fullName evidence="2">Glycosyltransferase involved in cell wall biosynthesis</fullName>
    </submittedName>
</protein>
<reference evidence="2 3" key="1">
    <citation type="submission" date="2018-10" db="EMBL/GenBank/DDBJ databases">
        <title>Genomic Encyclopedia of Type Strains, Phase IV (KMG-IV): sequencing the most valuable type-strain genomes for metagenomic binning, comparative biology and taxonomic classification.</title>
        <authorList>
            <person name="Goeker M."/>
        </authorList>
    </citation>
    <scope>NUCLEOTIDE SEQUENCE [LARGE SCALE GENOMIC DNA]</scope>
    <source>
        <strain evidence="2 3">DSM 3303</strain>
    </source>
</reference>
<dbReference type="AlphaFoldDB" id="A0A495BK57"/>
<name>A0A495BK57_VOGIN</name>
<comment type="caution">
    <text evidence="2">The sequence shown here is derived from an EMBL/GenBank/DDBJ whole genome shotgun (WGS) entry which is preliminary data.</text>
</comment>
<dbReference type="SUPFAM" id="SSF53756">
    <property type="entry name" value="UDP-Glycosyltransferase/glycogen phosphorylase"/>
    <property type="match status" value="1"/>
</dbReference>
<sequence>MKLLLIGSASVHTFRYLAGIAPHVDEIHLVTSGELPARYHAANLGRVLQVDFSLKALATAGKIAGLIDAVQPDIVHVHQANSVAWHARRALAGRKLPWLLTCWGSDVLLLPQQNRFMKHLVAANLAAASAVTSDSLNMAAVCRQLAPIARMDVLNFGMDALPPAPDIAAKPLQVLSCRLHKPLYRIDSIVRAWAEVEADARFAGWSLTVAASGEETESLKTLSARLGLGRVNFTGFVAPEVLAGLYRDARVFVSVPQSDATSISLLEAMGHGCLPVLSNLPANLEWVLDGVNGAIVEDVGRLGDALKTQLLRAADDAQLAEAVALNRRLVADKGLHQPNMARFASLYKEILKTPSNSRSYPPNSEGESRKT</sequence>
<dbReference type="EMBL" id="RBID01000003">
    <property type="protein sequence ID" value="RKQ62057.1"/>
    <property type="molecule type" value="Genomic_DNA"/>
</dbReference>
<accession>A0A495BK57</accession>
<keyword evidence="2" id="KW-0808">Transferase</keyword>
<organism evidence="2 3">
    <name type="scientific">Vogesella indigofera</name>
    <name type="common">Pseudomonas indigofera</name>
    <dbReference type="NCBI Taxonomy" id="45465"/>
    <lineage>
        <taxon>Bacteria</taxon>
        <taxon>Pseudomonadati</taxon>
        <taxon>Pseudomonadota</taxon>
        <taxon>Betaproteobacteria</taxon>
        <taxon>Neisseriales</taxon>
        <taxon>Chromobacteriaceae</taxon>
        <taxon>Vogesella</taxon>
    </lineage>
</organism>
<dbReference type="Pfam" id="PF13692">
    <property type="entry name" value="Glyco_trans_1_4"/>
    <property type="match status" value="1"/>
</dbReference>
<dbReference type="PANTHER" id="PTHR12526">
    <property type="entry name" value="GLYCOSYLTRANSFERASE"/>
    <property type="match status" value="1"/>
</dbReference>
<evidence type="ECO:0000259" key="1">
    <source>
        <dbReference type="Pfam" id="PF13477"/>
    </source>
</evidence>
<gene>
    <name evidence="2" type="ORF">C8E02_0283</name>
</gene>
<dbReference type="Gene3D" id="3.40.50.2000">
    <property type="entry name" value="Glycogen Phosphorylase B"/>
    <property type="match status" value="2"/>
</dbReference>
<dbReference type="Pfam" id="PF13477">
    <property type="entry name" value="Glyco_trans_4_2"/>
    <property type="match status" value="1"/>
</dbReference>
<dbReference type="GO" id="GO:0016757">
    <property type="term" value="F:glycosyltransferase activity"/>
    <property type="evidence" value="ECO:0007669"/>
    <property type="project" value="UniProtKB-ARBA"/>
</dbReference>
<dbReference type="Proteomes" id="UP000279384">
    <property type="component" value="Unassembled WGS sequence"/>
</dbReference>
<dbReference type="RefSeq" id="WP_120809376.1">
    <property type="nucleotide sequence ID" value="NZ_RBID01000003.1"/>
</dbReference>
<evidence type="ECO:0000313" key="2">
    <source>
        <dbReference type="EMBL" id="RKQ62057.1"/>
    </source>
</evidence>
<proteinExistence type="predicted"/>
<evidence type="ECO:0000313" key="3">
    <source>
        <dbReference type="Proteomes" id="UP000279384"/>
    </source>
</evidence>
<feature type="domain" description="Glycosyltransferase subfamily 4-like N-terminal" evidence="1">
    <location>
        <begin position="3"/>
        <end position="135"/>
    </location>
</feature>
<dbReference type="InterPro" id="IPR028098">
    <property type="entry name" value="Glyco_trans_4-like_N"/>
</dbReference>